<name>A0AC60W9X2_9ARCH</name>
<dbReference type="Proteomes" id="UP000591542">
    <property type="component" value="Unassembled WGS sequence"/>
</dbReference>
<accession>A0AC60W9X2</accession>
<gene>
    <name evidence="1" type="ORF">H2B01_08200</name>
</gene>
<feature type="non-terminal residue" evidence="1">
    <location>
        <position position="91"/>
    </location>
</feature>
<reference evidence="1 2" key="1">
    <citation type="journal article" date="2020" name="Appl. Environ. Microbiol.">
        <title>Genomic Characteristics of a Novel Species of Ammonia-Oxidizing Archaea from the Jiulong River Estuary.</title>
        <authorList>
            <person name="Zou D."/>
            <person name="Wan R."/>
            <person name="Han L."/>
            <person name="Xu M.N."/>
            <person name="Liu Y."/>
            <person name="Liu H."/>
            <person name="Kao S.J."/>
            <person name="Li M."/>
        </authorList>
    </citation>
    <scope>NUCLEOTIDE SEQUENCE [LARGE SCALE GENOMIC DNA]</scope>
    <source>
        <strain evidence="1">S2bin1</strain>
    </source>
</reference>
<comment type="caution">
    <text evidence="1">The sequence shown here is derived from an EMBL/GenBank/DDBJ whole genome shotgun (WGS) entry which is preliminary data.</text>
</comment>
<evidence type="ECO:0000313" key="2">
    <source>
        <dbReference type="Proteomes" id="UP000591542"/>
    </source>
</evidence>
<dbReference type="EMBL" id="JACEMX010000159">
    <property type="protein sequence ID" value="MBA4464139.1"/>
    <property type="molecule type" value="Genomic_DNA"/>
</dbReference>
<protein>
    <submittedName>
        <fullName evidence="1">Uncharacterized protein</fullName>
    </submittedName>
</protein>
<sequence length="91" mass="10209">MAYGHKKSPLTRRRAVSQIIGSLVVLAIVASIGSVILFQGLNQINLFSHDLTLHDREHNEALREDILFEHIRFDPDSANIELYLANIGSID</sequence>
<evidence type="ECO:0000313" key="1">
    <source>
        <dbReference type="EMBL" id="MBA4464139.1"/>
    </source>
</evidence>
<organism evidence="1 2">
    <name type="scientific">Candidatus Nitrosomaritimum aestuariumsis</name>
    <dbReference type="NCBI Taxonomy" id="3342354"/>
    <lineage>
        <taxon>Archaea</taxon>
        <taxon>Nitrososphaerota</taxon>
        <taxon>Nitrososphaeria</taxon>
        <taxon>Nitrosopumilales</taxon>
        <taxon>Nitrosopumilaceae</taxon>
        <taxon>Candidatus Nitrosomaritimum</taxon>
    </lineage>
</organism>
<proteinExistence type="predicted"/>